<sequence length="164" mass="17835">MDDSARMWITAVPPFGPDDIGVLLALDLTSQDPGERMVSVLLNRGHEGEEGVFYLLPADLSARYERTGERLAVSLTASRKVLDHDLADQADSLRDHLAGLPSDDADDDRVTLLRRELVTDFVPAVVDGEKQAVLLIDHAGPAPLDELLSEFDQGEASLAVLYAE</sequence>
<accession>A0A366M7I6</accession>
<dbReference type="Proteomes" id="UP000253303">
    <property type="component" value="Unassembled WGS sequence"/>
</dbReference>
<protein>
    <submittedName>
        <fullName evidence="1">Uncharacterized protein</fullName>
    </submittedName>
</protein>
<dbReference type="AlphaFoldDB" id="A0A366M7I6"/>
<evidence type="ECO:0000313" key="2">
    <source>
        <dbReference type="Proteomes" id="UP000253303"/>
    </source>
</evidence>
<gene>
    <name evidence="1" type="ORF">DP939_04130</name>
</gene>
<organism evidence="1 2">
    <name type="scientific">Spongiactinospora rosea</name>
    <dbReference type="NCBI Taxonomy" id="2248750"/>
    <lineage>
        <taxon>Bacteria</taxon>
        <taxon>Bacillati</taxon>
        <taxon>Actinomycetota</taxon>
        <taxon>Actinomycetes</taxon>
        <taxon>Streptosporangiales</taxon>
        <taxon>Streptosporangiaceae</taxon>
        <taxon>Spongiactinospora</taxon>
    </lineage>
</organism>
<comment type="caution">
    <text evidence="1">The sequence shown here is derived from an EMBL/GenBank/DDBJ whole genome shotgun (WGS) entry which is preliminary data.</text>
</comment>
<name>A0A366M7I6_9ACTN</name>
<dbReference type="OrthoDB" id="3381569at2"/>
<dbReference type="EMBL" id="QMEY01000001">
    <property type="protein sequence ID" value="RBQ22208.1"/>
    <property type="molecule type" value="Genomic_DNA"/>
</dbReference>
<reference evidence="1 2" key="1">
    <citation type="submission" date="2018-06" db="EMBL/GenBank/DDBJ databases">
        <title>Sphaerisporangium craniellae sp. nov., isolated from a marine sponge in the South China Sea.</title>
        <authorList>
            <person name="Li L."/>
        </authorList>
    </citation>
    <scope>NUCLEOTIDE SEQUENCE [LARGE SCALE GENOMIC DNA]</scope>
    <source>
        <strain evidence="1 2">LHW63015</strain>
    </source>
</reference>
<evidence type="ECO:0000313" key="1">
    <source>
        <dbReference type="EMBL" id="RBQ22208.1"/>
    </source>
</evidence>
<proteinExistence type="predicted"/>
<keyword evidence="2" id="KW-1185">Reference proteome</keyword>